<dbReference type="PANTHER" id="PTHR30239:SF0">
    <property type="entry name" value="ACETOLACTATE SYNTHASE SMALL SUBUNIT 1, CHLOROPLASTIC"/>
    <property type="match status" value="1"/>
</dbReference>
<evidence type="ECO:0000256" key="3">
    <source>
        <dbReference type="ARBA" id="ARBA00006341"/>
    </source>
</evidence>
<name>A0A516ZAF5_9STRA</name>
<comment type="function">
    <text evidence="6">Catalyzes the conversion of 2 pyruvate molecules into acetolactate in the first common step of the biosynthetic pathway of the branched-amino acids such as leucine, isoleucine, and valine.</text>
</comment>
<protein>
    <recommendedName>
        <fullName evidence="6">Acetolactate synthase small subunit</fullName>
        <shortName evidence="6">AHAS</shortName>
        <shortName evidence="6">ALS</shortName>
        <ecNumber evidence="6">2.2.1.6</ecNumber>
    </recommendedName>
    <alternativeName>
        <fullName evidence="6">Acetohydroxy-acid synthase small subunit</fullName>
    </alternativeName>
</protein>
<comment type="subunit">
    <text evidence="6">Dimer of large and small chains.</text>
</comment>
<dbReference type="UniPathway" id="UPA00049">
    <property type="reaction ID" value="UER00059"/>
</dbReference>
<keyword evidence="8" id="KW-0934">Plastid</keyword>
<dbReference type="Gene3D" id="3.30.70.260">
    <property type="match status" value="1"/>
</dbReference>
<evidence type="ECO:0000259" key="7">
    <source>
        <dbReference type="PROSITE" id="PS51671"/>
    </source>
</evidence>
<evidence type="ECO:0000256" key="6">
    <source>
        <dbReference type="RuleBase" id="RU368092"/>
    </source>
</evidence>
<keyword evidence="5 6" id="KW-0100">Branched-chain amino acid biosynthesis</keyword>
<dbReference type="GO" id="GO:0009099">
    <property type="term" value="P:L-valine biosynthetic process"/>
    <property type="evidence" value="ECO:0007669"/>
    <property type="project" value="UniProtKB-UniRule"/>
</dbReference>
<keyword evidence="4 6" id="KW-0028">Amino-acid biosynthesis</keyword>
<dbReference type="InterPro" id="IPR045865">
    <property type="entry name" value="ACT-like_dom_sf"/>
</dbReference>
<dbReference type="CDD" id="cd04878">
    <property type="entry name" value="ACT_AHAS"/>
    <property type="match status" value="1"/>
</dbReference>
<dbReference type="PROSITE" id="PS51671">
    <property type="entry name" value="ACT"/>
    <property type="match status" value="1"/>
</dbReference>
<geneLocation type="chloroplast" evidence="8"/>
<proteinExistence type="inferred from homology"/>
<dbReference type="GO" id="GO:0009097">
    <property type="term" value="P:isoleucine biosynthetic process"/>
    <property type="evidence" value="ECO:0007669"/>
    <property type="project" value="UniProtKB-UniRule"/>
</dbReference>
<dbReference type="InterPro" id="IPR002912">
    <property type="entry name" value="ACT_dom"/>
</dbReference>
<dbReference type="InterPro" id="IPR027271">
    <property type="entry name" value="Acetolactate_synth/TF_NikR_C"/>
</dbReference>
<evidence type="ECO:0000256" key="5">
    <source>
        <dbReference type="ARBA" id="ARBA00023304"/>
    </source>
</evidence>
<feature type="domain" description="ACT" evidence="7">
    <location>
        <begin position="7"/>
        <end position="81"/>
    </location>
</feature>
<dbReference type="FunFam" id="3.30.70.1150:FF:000001">
    <property type="entry name" value="Acetolactate synthase small subunit"/>
    <property type="match status" value="1"/>
</dbReference>
<dbReference type="Pfam" id="PF10369">
    <property type="entry name" value="ALS_ss_C"/>
    <property type="match status" value="1"/>
</dbReference>
<organism evidence="8">
    <name type="scientific">Pseudopedinella elastica</name>
    <dbReference type="NCBI Taxonomy" id="35684"/>
    <lineage>
        <taxon>Eukaryota</taxon>
        <taxon>Sar</taxon>
        <taxon>Stramenopiles</taxon>
        <taxon>Ochrophyta</taxon>
        <taxon>Dictyochophyceae</taxon>
        <taxon>Pedinellales</taxon>
        <taxon>Pseudopedinella</taxon>
    </lineage>
</organism>
<evidence type="ECO:0000256" key="4">
    <source>
        <dbReference type="ARBA" id="ARBA00022605"/>
    </source>
</evidence>
<dbReference type="GO" id="GO:0003984">
    <property type="term" value="F:acetolactate synthase activity"/>
    <property type="evidence" value="ECO:0007669"/>
    <property type="project" value="UniProtKB-UniRule"/>
</dbReference>
<comment type="catalytic activity">
    <reaction evidence="6">
        <text>2 pyruvate + H(+) = (2S)-2-acetolactate + CO2</text>
        <dbReference type="Rhea" id="RHEA:25249"/>
        <dbReference type="ChEBI" id="CHEBI:15361"/>
        <dbReference type="ChEBI" id="CHEBI:15378"/>
        <dbReference type="ChEBI" id="CHEBI:16526"/>
        <dbReference type="ChEBI" id="CHEBI:58476"/>
        <dbReference type="EC" id="2.2.1.6"/>
    </reaction>
</comment>
<dbReference type="InterPro" id="IPR039557">
    <property type="entry name" value="AHAS_ACT"/>
</dbReference>
<dbReference type="FunFam" id="3.30.70.260:FF:000001">
    <property type="entry name" value="Acetolactate synthase, small subunit"/>
    <property type="match status" value="1"/>
</dbReference>
<comment type="pathway">
    <text evidence="1 6">Amino-acid biosynthesis; L-isoleucine biosynthesis; L-isoleucine from 2-oxobutanoate: step 1/4.</text>
</comment>
<reference evidence="8" key="1">
    <citation type="journal article" date="2019" name="J. Phycol.">
        <title>Dictyochophyceae plastid genomes reveal unusual variability of their organization.</title>
        <authorList>
            <person name="Han K.Y."/>
            <person name="Maciszewski K."/>
            <person name="Graf L."/>
            <person name="Yang J.H."/>
            <person name="Andersen R.A."/>
            <person name="Karnkowska A."/>
            <person name="Yoon H.S."/>
        </authorList>
    </citation>
    <scope>NUCLEOTIDE SEQUENCE</scope>
</reference>
<dbReference type="RefSeq" id="YP_009684611.1">
    <property type="nucleotide sequence ID" value="NC_044408.1"/>
</dbReference>
<dbReference type="Pfam" id="PF22629">
    <property type="entry name" value="ACT_AHAS_ss"/>
    <property type="match status" value="1"/>
</dbReference>
<dbReference type="NCBIfam" id="NF008864">
    <property type="entry name" value="PRK11895.1"/>
    <property type="match status" value="1"/>
</dbReference>
<accession>A0A516ZAF5</accession>
<keyword evidence="6" id="KW-0808">Transferase</keyword>
<dbReference type="UniPathway" id="UPA00047">
    <property type="reaction ID" value="UER00055"/>
</dbReference>
<dbReference type="InterPro" id="IPR019455">
    <property type="entry name" value="Acetolactate_synth_ssu_C"/>
</dbReference>
<dbReference type="EMBL" id="MK518353">
    <property type="protein sequence ID" value="QDR24697.1"/>
    <property type="molecule type" value="Genomic_DNA"/>
</dbReference>
<evidence type="ECO:0000256" key="1">
    <source>
        <dbReference type="ARBA" id="ARBA00004974"/>
    </source>
</evidence>
<evidence type="ECO:0000256" key="2">
    <source>
        <dbReference type="ARBA" id="ARBA00005025"/>
    </source>
</evidence>
<dbReference type="SUPFAM" id="SSF55021">
    <property type="entry name" value="ACT-like"/>
    <property type="match status" value="2"/>
</dbReference>
<comment type="pathway">
    <text evidence="2 6">Amino-acid biosynthesis; L-valine biosynthesis; L-valine from pyruvate: step 1/4.</text>
</comment>
<dbReference type="GeneID" id="41657611"/>
<gene>
    <name evidence="8" type="primary">ilvH</name>
</gene>
<dbReference type="AlphaFoldDB" id="A0A516ZAF5"/>
<sequence>MESKRYTLSVLVEDEPGVLGRISGLLSRRGFNIESLAVGASEKVDHSRMTMVFNCDDRIIEQVIKQLYKLINVVLVTNVSNVPSLEREIMLMKINTTPETQAEIFEITKVFNIKILDLTFHSMVLEITGDPPKMVAVEKLLSKFGIKEVARTGRIALARDLTYN</sequence>
<keyword evidence="8" id="KW-0150">Chloroplast</keyword>
<dbReference type="NCBIfam" id="TIGR00119">
    <property type="entry name" value="acolac_sm"/>
    <property type="match status" value="1"/>
</dbReference>
<dbReference type="Gene3D" id="3.30.70.1150">
    <property type="entry name" value="ACT-like. Chain A, domain 2"/>
    <property type="match status" value="1"/>
</dbReference>
<dbReference type="GO" id="GO:0005829">
    <property type="term" value="C:cytosol"/>
    <property type="evidence" value="ECO:0007669"/>
    <property type="project" value="TreeGrafter"/>
</dbReference>
<dbReference type="InterPro" id="IPR054480">
    <property type="entry name" value="AHAS_small-like_ACT"/>
</dbReference>
<dbReference type="InterPro" id="IPR004789">
    <property type="entry name" value="Acetalactate_synth_ssu"/>
</dbReference>
<dbReference type="PANTHER" id="PTHR30239">
    <property type="entry name" value="ACETOLACTATE SYNTHASE SMALL SUBUNIT"/>
    <property type="match status" value="1"/>
</dbReference>
<evidence type="ECO:0000313" key="8">
    <source>
        <dbReference type="EMBL" id="QDR24697.1"/>
    </source>
</evidence>
<dbReference type="EC" id="2.2.1.6" evidence="6"/>
<dbReference type="GO" id="GO:1990610">
    <property type="term" value="F:acetolactate synthase regulator activity"/>
    <property type="evidence" value="ECO:0007669"/>
    <property type="project" value="UniProtKB-UniRule"/>
</dbReference>
<comment type="similarity">
    <text evidence="3 6">Belongs to the acetolactate synthase small subunit family.</text>
</comment>